<keyword evidence="5" id="KW-1133">Transmembrane helix</keyword>
<dbReference type="CDD" id="cd06225">
    <property type="entry name" value="HAMP"/>
    <property type="match status" value="1"/>
</dbReference>
<feature type="domain" description="Methyl-accepting transducer" evidence="6">
    <location>
        <begin position="294"/>
        <end position="544"/>
    </location>
</feature>
<feature type="transmembrane region" description="Helical" evidence="5">
    <location>
        <begin position="12"/>
        <end position="33"/>
    </location>
</feature>
<evidence type="ECO:0000256" key="4">
    <source>
        <dbReference type="PROSITE-ProRule" id="PRU00284"/>
    </source>
</evidence>
<dbReference type="PANTHER" id="PTHR32089:SF114">
    <property type="entry name" value="METHYL-ACCEPTING CHEMOTAXIS PROTEIN MCPB"/>
    <property type="match status" value="1"/>
</dbReference>
<evidence type="ECO:0000256" key="5">
    <source>
        <dbReference type="SAM" id="Phobius"/>
    </source>
</evidence>
<accession>A0ABV6KZN7</accession>
<dbReference type="Pfam" id="PF00015">
    <property type="entry name" value="MCPsignal"/>
    <property type="match status" value="1"/>
</dbReference>
<dbReference type="SMART" id="SM00283">
    <property type="entry name" value="MA"/>
    <property type="match status" value="1"/>
</dbReference>
<dbReference type="Gene3D" id="1.10.287.950">
    <property type="entry name" value="Methyl-accepting chemotaxis protein"/>
    <property type="match status" value="1"/>
</dbReference>
<keyword evidence="2" id="KW-0145">Chemotaxis</keyword>
<dbReference type="Proteomes" id="UP001589738">
    <property type="component" value="Unassembled WGS sequence"/>
</dbReference>
<dbReference type="PANTHER" id="PTHR32089">
    <property type="entry name" value="METHYL-ACCEPTING CHEMOTAXIS PROTEIN MCPB"/>
    <property type="match status" value="1"/>
</dbReference>
<keyword evidence="3 4" id="KW-0807">Transducer</keyword>
<reference evidence="7 8" key="1">
    <citation type="submission" date="2024-09" db="EMBL/GenBank/DDBJ databases">
        <authorList>
            <person name="Sun Q."/>
            <person name="Mori K."/>
        </authorList>
    </citation>
    <scope>NUCLEOTIDE SEQUENCE [LARGE SCALE GENOMIC DNA]</scope>
    <source>
        <strain evidence="7 8">CGMCC 1.9126</strain>
    </source>
</reference>
<keyword evidence="5" id="KW-0812">Transmembrane</keyword>
<evidence type="ECO:0000313" key="7">
    <source>
        <dbReference type="EMBL" id="MFC0477343.1"/>
    </source>
</evidence>
<dbReference type="Gene3D" id="6.10.340.10">
    <property type="match status" value="1"/>
</dbReference>
<proteinExistence type="predicted"/>
<dbReference type="RefSeq" id="WP_377058847.1">
    <property type="nucleotide sequence ID" value="NZ_JBHLUU010000120.1"/>
</dbReference>
<dbReference type="SUPFAM" id="SSF58104">
    <property type="entry name" value="Methyl-accepting chemotaxis protein (MCP) signaling domain"/>
    <property type="match status" value="1"/>
</dbReference>
<dbReference type="InterPro" id="IPR004089">
    <property type="entry name" value="MCPsignal_dom"/>
</dbReference>
<dbReference type="SUPFAM" id="SSF103190">
    <property type="entry name" value="Sensory domain-like"/>
    <property type="match status" value="1"/>
</dbReference>
<comment type="caution">
    <text evidence="7">The sequence shown here is derived from an EMBL/GenBank/DDBJ whole genome shotgun (WGS) entry which is preliminary data.</text>
</comment>
<name>A0ABV6KZN7_9BACI</name>
<protein>
    <submittedName>
        <fullName evidence="7">Methyl-accepting chemotaxis protein</fullName>
    </submittedName>
</protein>
<dbReference type="InterPro" id="IPR029151">
    <property type="entry name" value="Sensor-like_sf"/>
</dbReference>
<dbReference type="PROSITE" id="PS50111">
    <property type="entry name" value="CHEMOTAXIS_TRANSDUC_2"/>
    <property type="match status" value="1"/>
</dbReference>
<dbReference type="EMBL" id="JBHLUU010000120">
    <property type="protein sequence ID" value="MFC0477343.1"/>
    <property type="molecule type" value="Genomic_DNA"/>
</dbReference>
<evidence type="ECO:0000256" key="3">
    <source>
        <dbReference type="ARBA" id="ARBA00023224"/>
    </source>
</evidence>
<keyword evidence="8" id="KW-1185">Reference proteome</keyword>
<evidence type="ECO:0000259" key="6">
    <source>
        <dbReference type="PROSITE" id="PS50111"/>
    </source>
</evidence>
<gene>
    <name evidence="7" type="ORF">ACFFHF_19285</name>
</gene>
<organism evidence="7 8">
    <name type="scientific">Robertmurraya beringensis</name>
    <dbReference type="NCBI Taxonomy" id="641660"/>
    <lineage>
        <taxon>Bacteria</taxon>
        <taxon>Bacillati</taxon>
        <taxon>Bacillota</taxon>
        <taxon>Bacilli</taxon>
        <taxon>Bacillales</taxon>
        <taxon>Bacillaceae</taxon>
        <taxon>Robertmurraya</taxon>
    </lineage>
</organism>
<sequence>MKRKEKSLKNTFTFMLFTLIIGIFIINAAIIYFNSQQSIDKTLKTNGIIHAERVAKAIDAEDYANFLSNPVENEMYTQLREELNDYRIKMGAMYVYTLRVEEDHSLEIMIDGLPEGEAVPIGEPTTATTYEDIKGATAGGVSSTDIVKDPEFGEYMSAFAPIKDKTGKVLGIVGVDMEATQVHAISDSVIKESIPIQLGVSLVILLTSLGGVYVYLGKKLRPLTILTDVSKEITQGNLLQAKETLDTLTLRSKDEISRLHHSMTEMSTILEKMAHNMQGTSLTINGKSEALHAASTELLEGSSQIALTMEEMATGAETQATLSTELAENMRQFSGVIEEADSKGKELAQLNDEVTQYTESGYQLMQQSVTGMNDIHKVVTRSVTEVKDLAEQTRQVSSLVTLIRSIADQTNLLALNAAIEAARAGEQGKGFAVVASEVRKLAEEVSKSVDEIQEIVGKVDNNSRKVVDTLEEGLLVVTTGQENVKDTGHTFKEISQLIDGMNRKITDLSQQLNRVVTQQDSMNKSIEEIAAIAEENAAGIEEVSASSQQMTGSTEEINQWVKELNSASVELKEESERFKV</sequence>
<keyword evidence="1" id="KW-0488">Methylation</keyword>
<evidence type="ECO:0000256" key="1">
    <source>
        <dbReference type="ARBA" id="ARBA00022481"/>
    </source>
</evidence>
<keyword evidence="5" id="KW-0472">Membrane</keyword>
<evidence type="ECO:0000313" key="8">
    <source>
        <dbReference type="Proteomes" id="UP001589738"/>
    </source>
</evidence>
<evidence type="ECO:0000256" key="2">
    <source>
        <dbReference type="ARBA" id="ARBA00022500"/>
    </source>
</evidence>